<proteinExistence type="inferred from homology"/>
<keyword evidence="4" id="KW-0560">Oxidoreductase</keyword>
<keyword evidence="3" id="KW-0049">Antioxidant</keyword>
<dbReference type="InterPro" id="IPR013740">
    <property type="entry name" value="Redoxin"/>
</dbReference>
<keyword evidence="2" id="KW-0575">Peroxidase</keyword>
<keyword evidence="6" id="KW-0676">Redox-active center</keyword>
<dbReference type="EMBL" id="NKHZ01000088">
    <property type="protein sequence ID" value="PNS14167.1"/>
    <property type="molecule type" value="Genomic_DNA"/>
</dbReference>
<dbReference type="GO" id="GO:0008379">
    <property type="term" value="F:thioredoxin peroxidase activity"/>
    <property type="evidence" value="ECO:0007669"/>
    <property type="project" value="TreeGrafter"/>
</dbReference>
<dbReference type="OrthoDB" id="338622at2759"/>
<evidence type="ECO:0000256" key="3">
    <source>
        <dbReference type="ARBA" id="ARBA00022862"/>
    </source>
</evidence>
<dbReference type="InterPro" id="IPR036249">
    <property type="entry name" value="Thioredoxin-like_sf"/>
</dbReference>
<evidence type="ECO:0000256" key="1">
    <source>
        <dbReference type="ARBA" id="ARBA00010505"/>
    </source>
</evidence>
<dbReference type="STRING" id="2082308.A0A2K1QG65"/>
<dbReference type="AlphaFoldDB" id="A0A2K1QG65"/>
<dbReference type="Pfam" id="PF08534">
    <property type="entry name" value="Redoxin"/>
    <property type="match status" value="1"/>
</dbReference>
<comment type="caution">
    <text evidence="9">The sequence shown here is derived from an EMBL/GenBank/DDBJ whole genome shotgun (WGS) entry which is preliminary data.</text>
</comment>
<dbReference type="GO" id="GO:0034599">
    <property type="term" value="P:cellular response to oxidative stress"/>
    <property type="evidence" value="ECO:0007669"/>
    <property type="project" value="TreeGrafter"/>
</dbReference>
<evidence type="ECO:0000256" key="2">
    <source>
        <dbReference type="ARBA" id="ARBA00022559"/>
    </source>
</evidence>
<dbReference type="InterPro" id="IPR013766">
    <property type="entry name" value="Thioredoxin_domain"/>
</dbReference>
<evidence type="ECO:0000256" key="5">
    <source>
        <dbReference type="ARBA" id="ARBA00023157"/>
    </source>
</evidence>
<name>A0A2K1QG65_9PEZI</name>
<accession>A0A2K1QG65</accession>
<protein>
    <submittedName>
        <fullName evidence="9">Peroxiredoxin</fullName>
    </submittedName>
</protein>
<dbReference type="InterPro" id="IPR050924">
    <property type="entry name" value="Peroxiredoxin_BCP/PrxQ"/>
</dbReference>
<dbReference type="SUPFAM" id="SSF52833">
    <property type="entry name" value="Thioredoxin-like"/>
    <property type="match status" value="1"/>
</dbReference>
<organism evidence="9 10">
    <name type="scientific">Sphaceloma murrayae</name>
    <dbReference type="NCBI Taxonomy" id="2082308"/>
    <lineage>
        <taxon>Eukaryota</taxon>
        <taxon>Fungi</taxon>
        <taxon>Dikarya</taxon>
        <taxon>Ascomycota</taxon>
        <taxon>Pezizomycotina</taxon>
        <taxon>Dothideomycetes</taxon>
        <taxon>Dothideomycetidae</taxon>
        <taxon>Myriangiales</taxon>
        <taxon>Elsinoaceae</taxon>
        <taxon>Sphaceloma</taxon>
    </lineage>
</organism>
<evidence type="ECO:0000259" key="8">
    <source>
        <dbReference type="PROSITE" id="PS51352"/>
    </source>
</evidence>
<keyword evidence="5" id="KW-1015">Disulfide bond</keyword>
<gene>
    <name evidence="9" type="ORF">CAC42_6680</name>
</gene>
<evidence type="ECO:0000313" key="9">
    <source>
        <dbReference type="EMBL" id="PNS14167.1"/>
    </source>
</evidence>
<evidence type="ECO:0000313" key="10">
    <source>
        <dbReference type="Proteomes" id="UP000243797"/>
    </source>
</evidence>
<dbReference type="PANTHER" id="PTHR42801:SF21">
    <property type="entry name" value="BCPB PROTEIN"/>
    <property type="match status" value="1"/>
</dbReference>
<evidence type="ECO:0000256" key="6">
    <source>
        <dbReference type="ARBA" id="ARBA00023284"/>
    </source>
</evidence>
<dbReference type="Proteomes" id="UP000243797">
    <property type="component" value="Unassembled WGS sequence"/>
</dbReference>
<reference evidence="9 10" key="1">
    <citation type="submission" date="2017-06" db="EMBL/GenBank/DDBJ databases">
        <title>Draft genome sequence of a variant of Elsinoe murrayae.</title>
        <authorList>
            <person name="Cheng Q."/>
        </authorList>
    </citation>
    <scope>NUCLEOTIDE SEQUENCE [LARGE SCALE GENOMIC DNA]</scope>
    <source>
        <strain evidence="9 10">CQ-2017a</strain>
    </source>
</reference>
<dbReference type="CDD" id="cd03017">
    <property type="entry name" value="PRX_BCP"/>
    <property type="match status" value="1"/>
</dbReference>
<dbReference type="InParanoid" id="A0A2K1QG65"/>
<comment type="similarity">
    <text evidence="1">Belongs to the peroxiredoxin family. Prx5 subfamily.</text>
</comment>
<dbReference type="PROSITE" id="PS51352">
    <property type="entry name" value="THIOREDOXIN_2"/>
    <property type="match status" value="1"/>
</dbReference>
<keyword evidence="10" id="KW-1185">Reference proteome</keyword>
<sequence>MNACYPSVLTYLLHKSNLQYLSLGPPTTTDRLFGTSRGSVRPSEQYPAAAPRPWSAKKHGSYVLQDNNVDEEKTEAVTESTFPADLPVPTDDGACSHLVGTSIPPISISTTSDSSVDPATFSGLSIIFVYPRTGAPGEQIPPSWDSIPGARGCTPQACSFRDLYSELKSKGVKAVYGLSTQDSGYQREAKERLNLPYELLSDEKLGFAKALKLPTFEYQGRTLIKRLTMAIREGKIVKVWYPVFPPAKSADEVMKWLDEGVKAPGST</sequence>
<dbReference type="PANTHER" id="PTHR42801">
    <property type="entry name" value="THIOREDOXIN-DEPENDENT PEROXIDE REDUCTASE"/>
    <property type="match status" value="1"/>
</dbReference>
<evidence type="ECO:0000256" key="7">
    <source>
        <dbReference type="SAM" id="MobiDB-lite"/>
    </source>
</evidence>
<feature type="region of interest" description="Disordered" evidence="7">
    <location>
        <begin position="35"/>
        <end position="58"/>
    </location>
</feature>
<dbReference type="GO" id="GO:0005737">
    <property type="term" value="C:cytoplasm"/>
    <property type="evidence" value="ECO:0007669"/>
    <property type="project" value="TreeGrafter"/>
</dbReference>
<dbReference type="Gene3D" id="3.40.30.10">
    <property type="entry name" value="Glutaredoxin"/>
    <property type="match status" value="1"/>
</dbReference>
<feature type="domain" description="Thioredoxin" evidence="8">
    <location>
        <begin position="97"/>
        <end position="262"/>
    </location>
</feature>
<dbReference type="GO" id="GO:0045454">
    <property type="term" value="P:cell redox homeostasis"/>
    <property type="evidence" value="ECO:0007669"/>
    <property type="project" value="TreeGrafter"/>
</dbReference>
<evidence type="ECO:0000256" key="4">
    <source>
        <dbReference type="ARBA" id="ARBA00023002"/>
    </source>
</evidence>